<organism evidence="1 2">
    <name type="scientific">Streptomyces levis</name>
    <dbReference type="NCBI Taxonomy" id="285566"/>
    <lineage>
        <taxon>Bacteria</taxon>
        <taxon>Bacillati</taxon>
        <taxon>Actinomycetota</taxon>
        <taxon>Actinomycetes</taxon>
        <taxon>Kitasatosporales</taxon>
        <taxon>Streptomycetaceae</taxon>
        <taxon>Streptomyces</taxon>
    </lineage>
</organism>
<comment type="caution">
    <text evidence="1">The sequence shown here is derived from an EMBL/GenBank/DDBJ whole genome shotgun (WGS) entry which is preliminary data.</text>
</comment>
<keyword evidence="2" id="KW-1185">Reference proteome</keyword>
<dbReference type="EMBL" id="BAAATM010000008">
    <property type="protein sequence ID" value="GAA2527144.1"/>
    <property type="molecule type" value="Genomic_DNA"/>
</dbReference>
<accession>A0ABN3NNC8</accession>
<name>A0ABN3NNC8_9ACTN</name>
<evidence type="ECO:0000313" key="2">
    <source>
        <dbReference type="Proteomes" id="UP001501095"/>
    </source>
</evidence>
<evidence type="ECO:0000313" key="1">
    <source>
        <dbReference type="EMBL" id="GAA2527144.1"/>
    </source>
</evidence>
<proteinExistence type="predicted"/>
<sequence length="79" mass="8752">MIGRLSGGPGPPAPRRLPFVPRAPVRPWFDLRHPRGILSGSIGVGLAPYGRLSELLGRVLMLRASRREDRKRVPQYSSP</sequence>
<protein>
    <submittedName>
        <fullName evidence="1">Uncharacterized protein</fullName>
    </submittedName>
</protein>
<dbReference type="Proteomes" id="UP001501095">
    <property type="component" value="Unassembled WGS sequence"/>
</dbReference>
<gene>
    <name evidence="1" type="ORF">GCM10010423_21640</name>
</gene>
<reference evidence="2" key="1">
    <citation type="journal article" date="2019" name="Int. J. Syst. Evol. Microbiol.">
        <title>The Global Catalogue of Microorganisms (GCM) 10K type strain sequencing project: providing services to taxonomists for standard genome sequencing and annotation.</title>
        <authorList>
            <consortium name="The Broad Institute Genomics Platform"/>
            <consortium name="The Broad Institute Genome Sequencing Center for Infectious Disease"/>
            <person name="Wu L."/>
            <person name="Ma J."/>
        </authorList>
    </citation>
    <scope>NUCLEOTIDE SEQUENCE [LARGE SCALE GENOMIC DNA]</scope>
    <source>
        <strain evidence="2">JCM 6924</strain>
    </source>
</reference>